<proteinExistence type="predicted"/>
<feature type="non-terminal residue" evidence="1">
    <location>
        <position position="1"/>
    </location>
</feature>
<protein>
    <submittedName>
        <fullName evidence="1">Uncharacterized protein</fullName>
    </submittedName>
</protein>
<organism evidence="1 2">
    <name type="scientific">Coniosporium uncinatum</name>
    <dbReference type="NCBI Taxonomy" id="93489"/>
    <lineage>
        <taxon>Eukaryota</taxon>
        <taxon>Fungi</taxon>
        <taxon>Dikarya</taxon>
        <taxon>Ascomycota</taxon>
        <taxon>Pezizomycotina</taxon>
        <taxon>Dothideomycetes</taxon>
        <taxon>Dothideomycetes incertae sedis</taxon>
        <taxon>Coniosporium</taxon>
    </lineage>
</organism>
<comment type="caution">
    <text evidence="1">The sequence shown here is derived from an EMBL/GenBank/DDBJ whole genome shotgun (WGS) entry which is preliminary data.</text>
</comment>
<accession>A0ACC3DGI2</accession>
<sequence>AKTKVTAEQKEAEIASSKELQDRGLDCPLDKRLFVDPMKTPCCGKTYCNDCIENALVNSDLVCPNCSEPCFIDNLVPDDDMAKKVKTYEDEKTAERKAKERSTSPKPTTLPAQSGDKLGDGEKKGAQVQSPTPPRSSPTTPETKAATPTGSDSSKKRKAEDELPNERIPSAPKAMREAAAAHQQPQPQPPVTVPTNMTDFVATMNSLAQTNGMPNVTPQGNFGFGGGFNMSGIGGFPNQYAMPNMMNGMMNPMMNPMLGMQNGGWNNMSYQQQNGMYPNQQNWNMPNGYNNQNYSQQNWNQQQQDGRGWQGNNNSNQNQGWNNQQQGGNVPQGPKGGFPNQQRTVFSAPLPNEEESPYMRQPINPGRHQNKGRHQRPSDYTNLT</sequence>
<evidence type="ECO:0000313" key="2">
    <source>
        <dbReference type="Proteomes" id="UP001186974"/>
    </source>
</evidence>
<dbReference type="Proteomes" id="UP001186974">
    <property type="component" value="Unassembled WGS sequence"/>
</dbReference>
<reference evidence="1" key="1">
    <citation type="submission" date="2024-09" db="EMBL/GenBank/DDBJ databases">
        <title>Black Yeasts Isolated from many extreme environments.</title>
        <authorList>
            <person name="Coleine C."/>
            <person name="Stajich J.E."/>
            <person name="Selbmann L."/>
        </authorList>
    </citation>
    <scope>NUCLEOTIDE SEQUENCE</scope>
    <source>
        <strain evidence="1">CCFEE 5737</strain>
    </source>
</reference>
<keyword evidence="2" id="KW-1185">Reference proteome</keyword>
<evidence type="ECO:0000313" key="1">
    <source>
        <dbReference type="EMBL" id="KAK3070419.1"/>
    </source>
</evidence>
<dbReference type="EMBL" id="JAWDJW010004968">
    <property type="protein sequence ID" value="KAK3070419.1"/>
    <property type="molecule type" value="Genomic_DNA"/>
</dbReference>
<name>A0ACC3DGI2_9PEZI</name>
<gene>
    <name evidence="1" type="ORF">LTS18_015107</name>
</gene>